<dbReference type="InterPro" id="IPR016039">
    <property type="entry name" value="Thiolase-like"/>
</dbReference>
<feature type="domain" description="Thiolase N-terminal" evidence="5">
    <location>
        <begin position="7"/>
        <end position="234"/>
    </location>
</feature>
<dbReference type="PANTHER" id="PTHR43365">
    <property type="entry name" value="BLR7806 PROTEIN"/>
    <property type="match status" value="1"/>
</dbReference>
<evidence type="ECO:0000259" key="6">
    <source>
        <dbReference type="Pfam" id="PF02803"/>
    </source>
</evidence>
<reference evidence="8" key="1">
    <citation type="journal article" date="2019" name="Int. J. Syst. Evol. Microbiol.">
        <title>The Global Catalogue of Microorganisms (GCM) 10K type strain sequencing project: providing services to taxonomists for standard genome sequencing and annotation.</title>
        <authorList>
            <consortium name="The Broad Institute Genomics Platform"/>
            <consortium name="The Broad Institute Genome Sequencing Center for Infectious Disease"/>
            <person name="Wu L."/>
            <person name="Ma J."/>
        </authorList>
    </citation>
    <scope>NUCLEOTIDE SEQUENCE [LARGE SCALE GENOMIC DNA]</scope>
    <source>
        <strain evidence="8">CCUG 53252</strain>
    </source>
</reference>
<protein>
    <submittedName>
        <fullName evidence="7">Acetyl-CoA C-acetyltransferase</fullName>
        <ecNumber evidence="7">2.3.1.9</ecNumber>
    </submittedName>
</protein>
<dbReference type="PIRSF" id="PIRSF000429">
    <property type="entry name" value="Ac-CoA_Ac_transf"/>
    <property type="match status" value="1"/>
</dbReference>
<dbReference type="RefSeq" id="WP_048742791.1">
    <property type="nucleotide sequence ID" value="NZ_CP047211.1"/>
</dbReference>
<dbReference type="CDD" id="cd00751">
    <property type="entry name" value="thiolase"/>
    <property type="match status" value="1"/>
</dbReference>
<dbReference type="PANTHER" id="PTHR43365:SF1">
    <property type="entry name" value="ACETYL-COA C-ACYLTRANSFERASE"/>
    <property type="match status" value="1"/>
</dbReference>
<dbReference type="PROSITE" id="PS00099">
    <property type="entry name" value="THIOLASE_3"/>
    <property type="match status" value="1"/>
</dbReference>
<gene>
    <name evidence="7" type="ORF">ACFORJ_00810</name>
</gene>
<evidence type="ECO:0000256" key="2">
    <source>
        <dbReference type="ARBA" id="ARBA00022679"/>
    </source>
</evidence>
<dbReference type="Pfam" id="PF02803">
    <property type="entry name" value="Thiolase_C"/>
    <property type="match status" value="1"/>
</dbReference>
<dbReference type="InterPro" id="IPR002155">
    <property type="entry name" value="Thiolase"/>
</dbReference>
<evidence type="ECO:0000256" key="1">
    <source>
        <dbReference type="ARBA" id="ARBA00010982"/>
    </source>
</evidence>
<dbReference type="PROSITE" id="PS00737">
    <property type="entry name" value="THIOLASE_2"/>
    <property type="match status" value="1"/>
</dbReference>
<evidence type="ECO:0000256" key="4">
    <source>
        <dbReference type="RuleBase" id="RU003557"/>
    </source>
</evidence>
<dbReference type="Proteomes" id="UP001595751">
    <property type="component" value="Unassembled WGS sequence"/>
</dbReference>
<dbReference type="Gene3D" id="3.40.47.10">
    <property type="match status" value="2"/>
</dbReference>
<organism evidence="7 8">
    <name type="scientific">Corynebacterium hansenii</name>
    <dbReference type="NCBI Taxonomy" id="394964"/>
    <lineage>
        <taxon>Bacteria</taxon>
        <taxon>Bacillati</taxon>
        <taxon>Actinomycetota</taxon>
        <taxon>Actinomycetes</taxon>
        <taxon>Mycobacteriales</taxon>
        <taxon>Corynebacteriaceae</taxon>
        <taxon>Corynebacterium</taxon>
    </lineage>
</organism>
<dbReference type="InterPro" id="IPR020613">
    <property type="entry name" value="Thiolase_CS"/>
</dbReference>
<dbReference type="InterPro" id="IPR020616">
    <property type="entry name" value="Thiolase_N"/>
</dbReference>
<evidence type="ECO:0000313" key="7">
    <source>
        <dbReference type="EMBL" id="MFC3848711.1"/>
    </source>
</evidence>
<dbReference type="Pfam" id="PF00108">
    <property type="entry name" value="Thiolase_N"/>
    <property type="match status" value="1"/>
</dbReference>
<keyword evidence="2 4" id="KW-0808">Transferase</keyword>
<dbReference type="SUPFAM" id="SSF53901">
    <property type="entry name" value="Thiolase-like"/>
    <property type="match status" value="2"/>
</dbReference>
<comment type="caution">
    <text evidence="7">The sequence shown here is derived from an EMBL/GenBank/DDBJ whole genome shotgun (WGS) entry which is preliminary data.</text>
</comment>
<keyword evidence="3 4" id="KW-0012">Acyltransferase</keyword>
<evidence type="ECO:0000259" key="5">
    <source>
        <dbReference type="Pfam" id="PF00108"/>
    </source>
</evidence>
<evidence type="ECO:0000256" key="3">
    <source>
        <dbReference type="ARBA" id="ARBA00023315"/>
    </source>
</evidence>
<keyword evidence="8" id="KW-1185">Reference proteome</keyword>
<sequence length="405" mass="42485">MTNPDAYIFDSVRTPRGRGKSSGSLYTVKPIDLAVGLIEAIRERNPELDAAQIDDLVLGIVSPVGEQGSVLPRAAAIAAGLPHTVAGVQQNRYCASGLSAVNDAAQKIRSGWEDLVLAGGVESMSRVPMGSDGGPLHDDPRTNYNGYFVPQGISADLIATLEGFSREDVDGYAVRSQDLAQKAWDEGRFDGSIVPVVDIAGTVVLDRDEHMRPGATVDGLGKLKPSFGQLGQATGFDDVAIQRYPEVERIDHVHHAGNSSGIVDGAALMLIGTKEAGERNGLTPRGRIVSVAVTGSDPTIMLTGPTPAAQKALAKAGLSIEDIDLFEVNEAFAAVPMKFAKDLDVPMDKINVNGGAIALGHPLGATGTMILGTLLDELERQDKRYGLATLCVGGGMGIATIIERV</sequence>
<accession>A0ABV7ZKP2</accession>
<evidence type="ECO:0000313" key="8">
    <source>
        <dbReference type="Proteomes" id="UP001595751"/>
    </source>
</evidence>
<dbReference type="NCBIfam" id="NF006090">
    <property type="entry name" value="PRK08242.1"/>
    <property type="match status" value="1"/>
</dbReference>
<proteinExistence type="inferred from homology"/>
<dbReference type="EC" id="2.3.1.9" evidence="7"/>
<comment type="similarity">
    <text evidence="1 4">Belongs to the thiolase-like superfamily. Thiolase family.</text>
</comment>
<feature type="domain" description="Thiolase C-terminal" evidence="6">
    <location>
        <begin position="283"/>
        <end position="404"/>
    </location>
</feature>
<dbReference type="InterPro" id="IPR020610">
    <property type="entry name" value="Thiolase_AS"/>
</dbReference>
<dbReference type="GO" id="GO:0003985">
    <property type="term" value="F:acetyl-CoA C-acetyltransferase activity"/>
    <property type="evidence" value="ECO:0007669"/>
    <property type="project" value="UniProtKB-EC"/>
</dbReference>
<name>A0ABV7ZKP2_9CORY</name>
<dbReference type="NCBIfam" id="TIGR01930">
    <property type="entry name" value="AcCoA-C-Actrans"/>
    <property type="match status" value="1"/>
</dbReference>
<dbReference type="InterPro" id="IPR020617">
    <property type="entry name" value="Thiolase_C"/>
</dbReference>
<dbReference type="EMBL" id="JBHRZN010000001">
    <property type="protein sequence ID" value="MFC3848711.1"/>
    <property type="molecule type" value="Genomic_DNA"/>
</dbReference>